<dbReference type="Gene3D" id="3.30.470.20">
    <property type="entry name" value="ATP-grasp fold, B domain"/>
    <property type="match status" value="1"/>
</dbReference>
<dbReference type="InterPro" id="IPR016185">
    <property type="entry name" value="PreATP-grasp_dom_sf"/>
</dbReference>
<evidence type="ECO:0000259" key="10">
    <source>
        <dbReference type="PROSITE" id="PS50979"/>
    </source>
</evidence>
<dbReference type="Gene3D" id="2.40.50.100">
    <property type="match status" value="1"/>
</dbReference>
<proteinExistence type="predicted"/>
<dbReference type="OrthoDB" id="9760256at2"/>
<evidence type="ECO:0000259" key="8">
    <source>
        <dbReference type="PROSITE" id="PS50968"/>
    </source>
</evidence>
<dbReference type="CDD" id="cd06850">
    <property type="entry name" value="biotinyl_domain"/>
    <property type="match status" value="1"/>
</dbReference>
<evidence type="ECO:0000313" key="12">
    <source>
        <dbReference type="Proteomes" id="UP000313849"/>
    </source>
</evidence>
<dbReference type="PANTHER" id="PTHR18866">
    <property type="entry name" value="CARBOXYLASE:PYRUVATE/ACETYL-COA/PROPIONYL-COA CARBOXYLASE"/>
    <property type="match status" value="1"/>
</dbReference>
<accession>A0A5C5BAI2</accession>
<dbReference type="InterPro" id="IPR013815">
    <property type="entry name" value="ATP_grasp_subdomain_1"/>
</dbReference>
<dbReference type="FunFam" id="3.30.1490.20:FF:000003">
    <property type="entry name" value="acetyl-CoA carboxylase isoform X1"/>
    <property type="match status" value="1"/>
</dbReference>
<dbReference type="InterPro" id="IPR005479">
    <property type="entry name" value="CPAse_ATP-bd"/>
</dbReference>
<organism evidence="11 12">
    <name type="scientific">Miniimonas arenae</name>
    <dbReference type="NCBI Taxonomy" id="676201"/>
    <lineage>
        <taxon>Bacteria</taxon>
        <taxon>Bacillati</taxon>
        <taxon>Actinomycetota</taxon>
        <taxon>Actinomycetes</taxon>
        <taxon>Micrococcales</taxon>
        <taxon>Beutenbergiaceae</taxon>
        <taxon>Miniimonas</taxon>
    </lineage>
</organism>
<dbReference type="EMBL" id="VENP01000042">
    <property type="protein sequence ID" value="TNU73524.1"/>
    <property type="molecule type" value="Genomic_DNA"/>
</dbReference>
<dbReference type="SUPFAM" id="SSF51230">
    <property type="entry name" value="Single hybrid motif"/>
    <property type="match status" value="1"/>
</dbReference>
<sequence length="631" mass="65555">MSVETHDEVDPQSADTSPHRITRPVTRVLVANRGEIALRVVRALRDAGLTSIAVYADSDRDAPFARLADEAFALNGVRAADTYLDAAKLLDVARRSNADALHPGYGFLSENADFARQVAAAGLTWIGPSPAAIDALGDKVSARHIAQAAGAPLVAGTPDPVTDASEVVAFAREHGLPVAIKAAFGGGGRGLKVARTLEEIPELFDSATREAVAAFGRGECFVERFLDRPRHVETQCLADAYGAVVVVSTRDCSLQRRHQKLVEEAPAPFLTDEQNAELVRASQAILREARYEGAGTCEFLVGVDGTLSFLEVNTRLQVEHCVSEEVSGIDLVREQLRIAAGEPLGYDHVDIRGHSIEFRINGEDPAANFLPAPGTPSAITWPGGPGVRVDAGIVAGQAVTGNFDSMLAKLVVTGATRRQAIERARRALAETEIVGLPTVLPFHRAVLQEPAFAGEPGVEQTDLGVWTTWIESEMSGQLGALAPHTPAAAAGAASPAATGTNGDAEDGALERVVVEVGGKRLEVVLPASLGILGGARARQRPGRPRPLARPAGAAAAAGGNALASPMQGTIVKVAVADGDAVAAGDLVVVLEAMKMEQPLVAHKAGVVTGLSAAVGAGVSSGEVLCQIIAAE</sequence>
<gene>
    <name evidence="11" type="ORF">FH969_10915</name>
</gene>
<dbReference type="AlphaFoldDB" id="A0A5C5BAI2"/>
<evidence type="ECO:0000256" key="4">
    <source>
        <dbReference type="ARBA" id="ARBA00022840"/>
    </source>
</evidence>
<evidence type="ECO:0000256" key="6">
    <source>
        <dbReference type="PROSITE-ProRule" id="PRU00409"/>
    </source>
</evidence>
<dbReference type="FunFam" id="3.40.50.20:FF:000010">
    <property type="entry name" value="Propionyl-CoA carboxylase subunit alpha"/>
    <property type="match status" value="1"/>
</dbReference>
<protein>
    <submittedName>
        <fullName evidence="11">ATP-grasp domain-containing protein</fullName>
    </submittedName>
</protein>
<name>A0A5C5BAI2_9MICO</name>
<dbReference type="InterPro" id="IPR005481">
    <property type="entry name" value="BC-like_N"/>
</dbReference>
<feature type="region of interest" description="Disordered" evidence="7">
    <location>
        <begin position="1"/>
        <end position="20"/>
    </location>
</feature>
<evidence type="ECO:0000256" key="1">
    <source>
        <dbReference type="ARBA" id="ARBA00001953"/>
    </source>
</evidence>
<feature type="domain" description="Lipoyl-binding" evidence="8">
    <location>
        <begin position="548"/>
        <end position="628"/>
    </location>
</feature>
<dbReference type="SUPFAM" id="SSF51246">
    <property type="entry name" value="Rudiment single hybrid motif"/>
    <property type="match status" value="1"/>
</dbReference>
<dbReference type="Gene3D" id="3.40.50.20">
    <property type="match status" value="1"/>
</dbReference>
<dbReference type="GO" id="GO:0004075">
    <property type="term" value="F:biotin carboxylase activity"/>
    <property type="evidence" value="ECO:0007669"/>
    <property type="project" value="UniProtKB-EC"/>
</dbReference>
<dbReference type="InterPro" id="IPR005482">
    <property type="entry name" value="Biotin_COase_C"/>
</dbReference>
<comment type="cofactor">
    <cofactor evidence="1">
        <name>biotin</name>
        <dbReference type="ChEBI" id="CHEBI:57586"/>
    </cofactor>
</comment>
<dbReference type="PANTHER" id="PTHR18866:SF126">
    <property type="entry name" value="BIOTIN CARBOXYLASE"/>
    <property type="match status" value="1"/>
</dbReference>
<dbReference type="SUPFAM" id="SSF52440">
    <property type="entry name" value="PreATP-grasp domain"/>
    <property type="match status" value="1"/>
</dbReference>
<feature type="domain" description="ATP-grasp" evidence="9">
    <location>
        <begin position="143"/>
        <end position="340"/>
    </location>
</feature>
<dbReference type="Pfam" id="PF02786">
    <property type="entry name" value="CPSase_L_D2"/>
    <property type="match status" value="1"/>
</dbReference>
<dbReference type="InterPro" id="IPR050856">
    <property type="entry name" value="Biotin_carboxylase_complex"/>
</dbReference>
<keyword evidence="4 6" id="KW-0067">ATP-binding</keyword>
<evidence type="ECO:0000256" key="2">
    <source>
        <dbReference type="ARBA" id="ARBA00022598"/>
    </source>
</evidence>
<keyword evidence="2" id="KW-0436">Ligase</keyword>
<dbReference type="InterPro" id="IPR001882">
    <property type="entry name" value="Biotin_BS"/>
</dbReference>
<dbReference type="GO" id="GO:0005524">
    <property type="term" value="F:ATP binding"/>
    <property type="evidence" value="ECO:0007669"/>
    <property type="project" value="UniProtKB-UniRule"/>
</dbReference>
<dbReference type="Proteomes" id="UP000313849">
    <property type="component" value="Unassembled WGS sequence"/>
</dbReference>
<feature type="domain" description="Biotin carboxylation" evidence="10">
    <location>
        <begin position="24"/>
        <end position="467"/>
    </location>
</feature>
<dbReference type="PROSITE" id="PS00188">
    <property type="entry name" value="BIOTIN"/>
    <property type="match status" value="1"/>
</dbReference>
<dbReference type="PROSITE" id="PS00867">
    <property type="entry name" value="CPSASE_2"/>
    <property type="match status" value="1"/>
</dbReference>
<dbReference type="PROSITE" id="PS50968">
    <property type="entry name" value="BIOTINYL_LIPOYL"/>
    <property type="match status" value="1"/>
</dbReference>
<dbReference type="Pfam" id="PF02785">
    <property type="entry name" value="Biotin_carb_C"/>
    <property type="match status" value="1"/>
</dbReference>
<dbReference type="Pfam" id="PF00364">
    <property type="entry name" value="Biotin_lipoyl"/>
    <property type="match status" value="1"/>
</dbReference>
<dbReference type="InterPro" id="IPR011053">
    <property type="entry name" value="Single_hybrid_motif"/>
</dbReference>
<evidence type="ECO:0000256" key="3">
    <source>
        <dbReference type="ARBA" id="ARBA00022741"/>
    </source>
</evidence>
<dbReference type="Pfam" id="PF00289">
    <property type="entry name" value="Biotin_carb_N"/>
    <property type="match status" value="1"/>
</dbReference>
<dbReference type="PROSITE" id="PS50975">
    <property type="entry name" value="ATP_GRASP"/>
    <property type="match status" value="1"/>
</dbReference>
<comment type="caution">
    <text evidence="11">The sequence shown here is derived from an EMBL/GenBank/DDBJ whole genome shotgun (WGS) entry which is preliminary data.</text>
</comment>
<dbReference type="GO" id="GO:0046872">
    <property type="term" value="F:metal ion binding"/>
    <property type="evidence" value="ECO:0007669"/>
    <property type="project" value="InterPro"/>
</dbReference>
<evidence type="ECO:0000256" key="7">
    <source>
        <dbReference type="SAM" id="MobiDB-lite"/>
    </source>
</evidence>
<dbReference type="PROSITE" id="PS50979">
    <property type="entry name" value="BC"/>
    <property type="match status" value="1"/>
</dbReference>
<dbReference type="InterPro" id="IPR011764">
    <property type="entry name" value="Biotin_carboxylation_dom"/>
</dbReference>
<keyword evidence="12" id="KW-1185">Reference proteome</keyword>
<dbReference type="InterPro" id="IPR011761">
    <property type="entry name" value="ATP-grasp"/>
</dbReference>
<dbReference type="Gene3D" id="3.30.1490.20">
    <property type="entry name" value="ATP-grasp fold, A domain"/>
    <property type="match status" value="1"/>
</dbReference>
<dbReference type="GO" id="GO:0004485">
    <property type="term" value="F:methylcrotonoyl-CoA carboxylase activity"/>
    <property type="evidence" value="ECO:0007669"/>
    <property type="project" value="TreeGrafter"/>
</dbReference>
<dbReference type="SMART" id="SM00878">
    <property type="entry name" value="Biotin_carb_C"/>
    <property type="match status" value="1"/>
</dbReference>
<keyword evidence="5" id="KW-0092">Biotin</keyword>
<dbReference type="InterPro" id="IPR011054">
    <property type="entry name" value="Rudment_hybrid_motif"/>
</dbReference>
<dbReference type="RefSeq" id="WP_139987253.1">
    <property type="nucleotide sequence ID" value="NZ_VENP01000042.1"/>
</dbReference>
<reference evidence="11 12" key="1">
    <citation type="submission" date="2019-06" db="EMBL/GenBank/DDBJ databases">
        <title>Draft genome sequence of Miniimonas arenae KCTC 19750T isolated from sea sand.</title>
        <authorList>
            <person name="Park S.-J."/>
        </authorList>
    </citation>
    <scope>NUCLEOTIDE SEQUENCE [LARGE SCALE GENOMIC DNA]</scope>
    <source>
        <strain evidence="11 12">KCTC 19750</strain>
    </source>
</reference>
<evidence type="ECO:0000313" key="11">
    <source>
        <dbReference type="EMBL" id="TNU73524.1"/>
    </source>
</evidence>
<dbReference type="SUPFAM" id="SSF56059">
    <property type="entry name" value="Glutathione synthetase ATP-binding domain-like"/>
    <property type="match status" value="1"/>
</dbReference>
<evidence type="ECO:0000259" key="9">
    <source>
        <dbReference type="PROSITE" id="PS50975"/>
    </source>
</evidence>
<evidence type="ECO:0000256" key="5">
    <source>
        <dbReference type="ARBA" id="ARBA00023267"/>
    </source>
</evidence>
<dbReference type="InterPro" id="IPR000089">
    <property type="entry name" value="Biotin_lipoyl"/>
</dbReference>
<keyword evidence="3 6" id="KW-0547">Nucleotide-binding</keyword>